<dbReference type="KEGG" id="mcui:G8O30_13325"/>
<sequence length="339" mass="37710">MRDHVDAKLQVDMNKETELPSSIRNALDTTYTQIRKKSIKRRKSPWVKSLSAAVVTFSLVSGLILTNDTVLAKVQAFIGLGDKGVELAEKNGDILFVGHTQTSENTTITLENLFIDAYRYGFDFTIDSNHMQDNNVTDMSLEFRLYNEKGEEIDALVSDTKPKVGTGFTSGVEYQLQESKNNRASLLMLANSTSKEVPNLNGGKLVIESIHFLSTKNDYVSINGSWSFDLTATKAEKQAFIAKNSVDGVDVVNAVISNGSMLVTYRVEGTNYDENDILSTTIIDGMGEKYLSDSAQVKQLKKTNETEISLVFPISMWSKEELISLKVKGYEKIQLVLQK</sequence>
<reference evidence="2 3" key="1">
    <citation type="submission" date="2019-07" db="EMBL/GenBank/DDBJ databases">
        <title>Genome sequence of 2 isolates from Red Sea Mangroves.</title>
        <authorList>
            <person name="Sefrji F."/>
            <person name="Michoud G."/>
            <person name="Merlino G."/>
            <person name="Daffonchio D."/>
        </authorList>
    </citation>
    <scope>NUCLEOTIDE SEQUENCE [LARGE SCALE GENOMIC DNA]</scope>
    <source>
        <strain evidence="2 3">R1DC41</strain>
    </source>
</reference>
<keyword evidence="3" id="KW-1185">Reference proteome</keyword>
<keyword evidence="1" id="KW-1133">Transmembrane helix</keyword>
<accession>A0A7S8HGW8</accession>
<dbReference type="AlphaFoldDB" id="A0A7S8HGW8"/>
<dbReference type="Gene3D" id="2.60.40.1630">
    <property type="entry name" value="bacillus anthracis domain"/>
    <property type="match status" value="1"/>
</dbReference>
<dbReference type="EMBL" id="CP049742">
    <property type="protein sequence ID" value="QPC47870.1"/>
    <property type="molecule type" value="Genomic_DNA"/>
</dbReference>
<evidence type="ECO:0000256" key="1">
    <source>
        <dbReference type="SAM" id="Phobius"/>
    </source>
</evidence>
<evidence type="ECO:0000313" key="3">
    <source>
        <dbReference type="Proteomes" id="UP000593626"/>
    </source>
</evidence>
<dbReference type="Proteomes" id="UP000593626">
    <property type="component" value="Chromosome"/>
</dbReference>
<evidence type="ECO:0000313" key="2">
    <source>
        <dbReference type="EMBL" id="QPC47870.1"/>
    </source>
</evidence>
<protein>
    <submittedName>
        <fullName evidence="2">DUF4179 domain-containing protein</fullName>
    </submittedName>
</protein>
<keyword evidence="1" id="KW-0472">Membrane</keyword>
<organism evidence="2 3">
    <name type="scientific">Mangrovibacillus cuniculi</name>
    <dbReference type="NCBI Taxonomy" id="2593652"/>
    <lineage>
        <taxon>Bacteria</taxon>
        <taxon>Bacillati</taxon>
        <taxon>Bacillota</taxon>
        <taxon>Bacilli</taxon>
        <taxon>Bacillales</taxon>
        <taxon>Bacillaceae</taxon>
        <taxon>Mangrovibacillus</taxon>
    </lineage>
</organism>
<name>A0A7S8HGW8_9BACI</name>
<gene>
    <name evidence="2" type="ORF">G8O30_13325</name>
</gene>
<feature type="transmembrane region" description="Helical" evidence="1">
    <location>
        <begin position="45"/>
        <end position="65"/>
    </location>
</feature>
<dbReference type="RefSeq" id="WP_239672549.1">
    <property type="nucleotide sequence ID" value="NZ_CP049742.1"/>
</dbReference>
<keyword evidence="1" id="KW-0812">Transmembrane</keyword>
<proteinExistence type="predicted"/>